<evidence type="ECO:0000313" key="1">
    <source>
        <dbReference type="EMBL" id="DAE06125.1"/>
    </source>
</evidence>
<proteinExistence type="predicted"/>
<protein>
    <submittedName>
        <fullName evidence="1">Uncharacterized protein</fullName>
    </submittedName>
</protein>
<dbReference type="EMBL" id="BK015427">
    <property type="protein sequence ID" value="DAE06125.1"/>
    <property type="molecule type" value="Genomic_DNA"/>
</dbReference>
<organism evidence="1">
    <name type="scientific">Siphoviridae sp. ctXQ92</name>
    <dbReference type="NCBI Taxonomy" id="2825543"/>
    <lineage>
        <taxon>Viruses</taxon>
        <taxon>Duplodnaviria</taxon>
        <taxon>Heunggongvirae</taxon>
        <taxon>Uroviricota</taxon>
        <taxon>Caudoviricetes</taxon>
    </lineage>
</organism>
<name>A0A8S5PHN6_9CAUD</name>
<reference evidence="1" key="1">
    <citation type="journal article" date="2021" name="Proc. Natl. Acad. Sci. U.S.A.">
        <title>A Catalog of Tens of Thousands of Viruses from Human Metagenomes Reveals Hidden Associations with Chronic Diseases.</title>
        <authorList>
            <person name="Tisza M.J."/>
            <person name="Buck C.B."/>
        </authorList>
    </citation>
    <scope>NUCLEOTIDE SEQUENCE</scope>
    <source>
        <strain evidence="1">CtXQ92</strain>
    </source>
</reference>
<accession>A0A8S5PHN6</accession>
<sequence length="32" mass="3680">MFPAWQLPARIRLLSRQAKTTDQQVTGKLNNP</sequence>